<dbReference type="InterPro" id="IPR025062">
    <property type="entry name" value="DUF4003"/>
</dbReference>
<dbReference type="Proteomes" id="UP000306509">
    <property type="component" value="Unassembled WGS sequence"/>
</dbReference>
<protein>
    <recommendedName>
        <fullName evidence="3">DUF4003 domain-containing protein</fullName>
    </recommendedName>
</protein>
<organism evidence="1 2">
    <name type="scientific">Robinsoniella peoriensis</name>
    <dbReference type="NCBI Taxonomy" id="180332"/>
    <lineage>
        <taxon>Bacteria</taxon>
        <taxon>Bacillati</taxon>
        <taxon>Bacillota</taxon>
        <taxon>Clostridia</taxon>
        <taxon>Lachnospirales</taxon>
        <taxon>Lachnospiraceae</taxon>
        <taxon>Robinsoniella</taxon>
    </lineage>
</organism>
<dbReference type="STRING" id="180332.GCA_000797495_05484"/>
<name>A0A4U8QCW1_9FIRM</name>
<reference evidence="1 2" key="1">
    <citation type="journal article" date="2019" name="Anaerobe">
        <title>Detection of Robinsoniella peoriensis in multiple bone samples of a trauma patient.</title>
        <authorList>
            <person name="Schrottner P."/>
            <person name="Hartwich K."/>
            <person name="Bunk B."/>
            <person name="Schober I."/>
            <person name="Helbig S."/>
            <person name="Rudolph W.W."/>
            <person name="Gunzer F."/>
        </authorList>
    </citation>
    <scope>NUCLEOTIDE SEQUENCE [LARGE SCALE GENOMIC DNA]</scope>
    <source>
        <strain evidence="1 2">DSM 106044</strain>
    </source>
</reference>
<evidence type="ECO:0000313" key="1">
    <source>
        <dbReference type="EMBL" id="TLD02881.1"/>
    </source>
</evidence>
<accession>A0A4U8QCW1</accession>
<dbReference type="Pfam" id="PF13170">
    <property type="entry name" value="DUF4003"/>
    <property type="match status" value="1"/>
</dbReference>
<dbReference type="AlphaFoldDB" id="A0A4U8QCW1"/>
<dbReference type="RefSeq" id="WP_027294111.1">
    <property type="nucleotide sequence ID" value="NZ_CABMJZ010000062.1"/>
</dbReference>
<dbReference type="OrthoDB" id="1778393at2"/>
<comment type="caution">
    <text evidence="1">The sequence shown here is derived from an EMBL/GenBank/DDBJ whole genome shotgun (WGS) entry which is preliminary data.</text>
</comment>
<evidence type="ECO:0008006" key="3">
    <source>
        <dbReference type="Google" id="ProtNLM"/>
    </source>
</evidence>
<sequence length="330" mass="36635">MRDELQKRCQLFIENRDIVKYAFGWESAYIYPLCASLYTIKGIHADAGVMKDCRDLLREKTGFLSNFRGISKMATVTMLSLSPNAEYKMNQLLDIYGRLKEVFWGSEYLTVAASVISDMAEPRQYEQITQRTRMIYNRMKEAHPFLTSGEDSSFAALLALSELDDIYIEQEMERCYSLLKPYFYSGNAVQSLSHILALGEGSPEQKCTKAIELFEYLKSHGHKYGTSYELASLGVLALLDTDVKTLAQDIMEVDDYLHSQKGFGAFGIGARQRLMYAGILTMCDYMPELQPMKTAALNGVVSLVIAQQAALCASAAAASAAAASASSSSC</sequence>
<evidence type="ECO:0000313" key="2">
    <source>
        <dbReference type="Proteomes" id="UP000306509"/>
    </source>
</evidence>
<keyword evidence="2" id="KW-1185">Reference proteome</keyword>
<proteinExistence type="predicted"/>
<dbReference type="EMBL" id="QGQD01000006">
    <property type="protein sequence ID" value="TLD02881.1"/>
    <property type="molecule type" value="Genomic_DNA"/>
</dbReference>
<gene>
    <name evidence="1" type="ORF">DSM106044_00380</name>
</gene>